<dbReference type="InterPro" id="IPR029787">
    <property type="entry name" value="Nucleotide_cyclase"/>
</dbReference>
<dbReference type="SUPFAM" id="SSF55073">
    <property type="entry name" value="Nucleotide cyclase"/>
    <property type="match status" value="1"/>
</dbReference>
<dbReference type="PANTHER" id="PTHR44757:SF2">
    <property type="entry name" value="BIOFILM ARCHITECTURE MAINTENANCE PROTEIN MBAA"/>
    <property type="match status" value="1"/>
</dbReference>
<sequence>MRETEHYQLQRLLATQRMAKLGSWAYYPETGEFYLSEVTKEFFAAAGYEQPEDPRDAANAVHPADRPLIEKFLAQLREADPDTQVEQEIRSLDGSRIYQCTARVERDRAGNIIRVFGTTQDITEHRQLQNQLLNERRKLEEAQRIAHLGTWEWEPLRKTFLLSPMLREVLGENRSRISFNDYLNQVHPDDRDYVRKAWRPLAQHRQPVEVEHRYLLADGSVRLLRVHGQAVSHGGHWTVVGTAQDVTEQRAVIARLQRTTQRFSDLVAITPVGIGLFDASGERLVDANKALCDLLGYQIEELRGMSIGELTHPAELEQRLPRPPRQDQPHRVLQRIMLRSDGEPVYCELHVTLSVQDDGTQFWLVAFQDITERRRTAEALRYQATHDDLTGLPNRSAVKDLLRRLWQWADTHSIAVLYCDIDNFKRINDSLGHDAGDELLVALANRLEEGLPPGCIPARISGDEFVIICQDLEPAGGIDELISQVAALLRTPVPVGGQLLRVTASIGAAMPNGATRHGEDLLRFADAAMYEAKQRGSGKITIASPDLIANANHQMQLEGELREALHWDELVLHYQPVVDSDGWTISAEALLRWQHPERGFIGPNVFIPVAEQGDLLPDLDRWVLRTALAEARTWPAVNGKPVRIAVNLAGLVPGTPGFVEAITDIINESGIDQDRVVLELVETTVVDLPARPRREMRELGRQGVRFAVDDFGTGYSSLARLKDLPAQIIKIDRRFIAGVGDSGPDYAVARAVVDMTRAMGRECVAEGVETPTQFRLLAEAGAHAHQGWLFSPAVPAEEFRHLMRQNFLQTVKA</sequence>
<gene>
    <name evidence="5" type="ORF">GU90_18795</name>
</gene>
<dbReference type="SUPFAM" id="SSF55785">
    <property type="entry name" value="PYP-like sensor domain (PAS domain)"/>
    <property type="match status" value="3"/>
</dbReference>
<dbReference type="Pfam" id="PF00990">
    <property type="entry name" value="GGDEF"/>
    <property type="match status" value="1"/>
</dbReference>
<evidence type="ECO:0000313" key="5">
    <source>
        <dbReference type="EMBL" id="KEI43169.1"/>
    </source>
</evidence>
<dbReference type="PROSITE" id="PS50887">
    <property type="entry name" value="GGDEF"/>
    <property type="match status" value="1"/>
</dbReference>
<comment type="caution">
    <text evidence="5">The sequence shown here is derived from an EMBL/GenBank/DDBJ whole genome shotgun (WGS) entry which is preliminary data.</text>
</comment>
<dbReference type="InterPro" id="IPR001633">
    <property type="entry name" value="EAL_dom"/>
</dbReference>
<evidence type="ECO:0000259" key="1">
    <source>
        <dbReference type="PROSITE" id="PS50112"/>
    </source>
</evidence>
<dbReference type="CDD" id="cd01949">
    <property type="entry name" value="GGDEF"/>
    <property type="match status" value="1"/>
</dbReference>
<evidence type="ECO:0000259" key="4">
    <source>
        <dbReference type="PROSITE" id="PS50887"/>
    </source>
</evidence>
<dbReference type="Gene3D" id="2.10.70.100">
    <property type="match status" value="2"/>
</dbReference>
<dbReference type="Gene3D" id="3.30.70.270">
    <property type="match status" value="1"/>
</dbReference>
<dbReference type="eggNOG" id="COG5001">
    <property type="taxonomic scope" value="Bacteria"/>
</dbReference>
<feature type="domain" description="GGDEF" evidence="4">
    <location>
        <begin position="412"/>
        <end position="545"/>
    </location>
</feature>
<dbReference type="InterPro" id="IPR035919">
    <property type="entry name" value="EAL_sf"/>
</dbReference>
<feature type="domain" description="EAL" evidence="3">
    <location>
        <begin position="554"/>
        <end position="807"/>
    </location>
</feature>
<proteinExistence type="predicted"/>
<dbReference type="EMBL" id="JNVU01000048">
    <property type="protein sequence ID" value="KEI43169.1"/>
    <property type="molecule type" value="Genomic_DNA"/>
</dbReference>
<dbReference type="InterPro" id="IPR035965">
    <property type="entry name" value="PAS-like_dom_sf"/>
</dbReference>
<keyword evidence="6" id="KW-1185">Reference proteome</keyword>
<dbReference type="PROSITE" id="PS50112">
    <property type="entry name" value="PAS"/>
    <property type="match status" value="1"/>
</dbReference>
<dbReference type="SMART" id="SM00267">
    <property type="entry name" value="GGDEF"/>
    <property type="match status" value="1"/>
</dbReference>
<feature type="domain" description="PAC" evidence="2">
    <location>
        <begin position="331"/>
        <end position="382"/>
    </location>
</feature>
<dbReference type="CDD" id="cd00130">
    <property type="entry name" value="PAS"/>
    <property type="match status" value="3"/>
</dbReference>
<dbReference type="InterPro" id="IPR001610">
    <property type="entry name" value="PAC"/>
</dbReference>
<dbReference type="Pfam" id="PF00563">
    <property type="entry name" value="EAL"/>
    <property type="match status" value="1"/>
</dbReference>
<evidence type="ECO:0000313" key="6">
    <source>
        <dbReference type="Proteomes" id="UP000031419"/>
    </source>
</evidence>
<accession>A0A073B6B6</accession>
<protein>
    <submittedName>
        <fullName evidence="5">Diguanylate phosphodiesterase</fullName>
    </submittedName>
</protein>
<dbReference type="NCBIfam" id="TIGR00229">
    <property type="entry name" value="sensory_box"/>
    <property type="match status" value="2"/>
</dbReference>
<dbReference type="InterPro" id="IPR043128">
    <property type="entry name" value="Rev_trsase/Diguanyl_cyclase"/>
</dbReference>
<feature type="domain" description="PAC" evidence="2">
    <location>
        <begin position="208"/>
        <end position="258"/>
    </location>
</feature>
<dbReference type="Pfam" id="PF08447">
    <property type="entry name" value="PAS_3"/>
    <property type="match status" value="1"/>
</dbReference>
<dbReference type="NCBIfam" id="TIGR00254">
    <property type="entry name" value="GGDEF"/>
    <property type="match status" value="1"/>
</dbReference>
<dbReference type="InterPro" id="IPR013655">
    <property type="entry name" value="PAS_fold_3"/>
</dbReference>
<name>A0A073B6B6_9PSEU</name>
<dbReference type="SUPFAM" id="SSF141868">
    <property type="entry name" value="EAL domain-like"/>
    <property type="match status" value="1"/>
</dbReference>
<dbReference type="PANTHER" id="PTHR44757">
    <property type="entry name" value="DIGUANYLATE CYCLASE DGCP"/>
    <property type="match status" value="1"/>
</dbReference>
<dbReference type="STRING" id="28042.GU90_18795"/>
<dbReference type="InterPro" id="IPR000700">
    <property type="entry name" value="PAS-assoc_C"/>
</dbReference>
<dbReference type="Gene3D" id="3.20.20.450">
    <property type="entry name" value="EAL domain"/>
    <property type="match status" value="1"/>
</dbReference>
<evidence type="ECO:0000259" key="3">
    <source>
        <dbReference type="PROSITE" id="PS50883"/>
    </source>
</evidence>
<reference evidence="5 6" key="1">
    <citation type="submission" date="2014-06" db="EMBL/GenBank/DDBJ databases">
        <title>Saccharopolyspora rectivirgula DSM-43113 Genome sequencing.</title>
        <authorList>
            <person name="Barrera C."/>
            <person name="Millon L."/>
            <person name="Rognon B."/>
            <person name="Zaugg C."/>
            <person name="Monod M."/>
        </authorList>
    </citation>
    <scope>NUCLEOTIDE SEQUENCE [LARGE SCALE GENOMIC DNA]</scope>
    <source>
        <strain evidence="5 6">DSM 43113</strain>
    </source>
</reference>
<evidence type="ECO:0000259" key="2">
    <source>
        <dbReference type="PROSITE" id="PS50113"/>
    </source>
</evidence>
<dbReference type="PROSITE" id="PS50113">
    <property type="entry name" value="PAC"/>
    <property type="match status" value="3"/>
</dbReference>
<dbReference type="Proteomes" id="UP000031419">
    <property type="component" value="Unassembled WGS sequence"/>
</dbReference>
<dbReference type="InterPro" id="IPR000160">
    <property type="entry name" value="GGDEF_dom"/>
</dbReference>
<dbReference type="SMART" id="SM00091">
    <property type="entry name" value="PAS"/>
    <property type="match status" value="3"/>
</dbReference>
<dbReference type="Pfam" id="PF13426">
    <property type="entry name" value="PAS_9"/>
    <property type="match status" value="1"/>
</dbReference>
<dbReference type="CDD" id="cd01948">
    <property type="entry name" value="EAL"/>
    <property type="match status" value="1"/>
</dbReference>
<dbReference type="PROSITE" id="PS50883">
    <property type="entry name" value="EAL"/>
    <property type="match status" value="1"/>
</dbReference>
<feature type="domain" description="PAS" evidence="1">
    <location>
        <begin position="259"/>
        <end position="317"/>
    </location>
</feature>
<dbReference type="SMART" id="SM00052">
    <property type="entry name" value="EAL"/>
    <property type="match status" value="1"/>
</dbReference>
<dbReference type="InterPro" id="IPR000014">
    <property type="entry name" value="PAS"/>
</dbReference>
<dbReference type="AlphaFoldDB" id="A0A073B6B6"/>
<feature type="domain" description="PAC" evidence="2">
    <location>
        <begin position="83"/>
        <end position="134"/>
    </location>
</feature>
<organism evidence="5 6">
    <name type="scientific">Saccharopolyspora rectivirgula</name>
    <dbReference type="NCBI Taxonomy" id="28042"/>
    <lineage>
        <taxon>Bacteria</taxon>
        <taxon>Bacillati</taxon>
        <taxon>Actinomycetota</taxon>
        <taxon>Actinomycetes</taxon>
        <taxon>Pseudonocardiales</taxon>
        <taxon>Pseudonocardiaceae</taxon>
        <taxon>Saccharopolyspora</taxon>
    </lineage>
</organism>
<dbReference type="Gene3D" id="3.30.450.20">
    <property type="entry name" value="PAS domain"/>
    <property type="match status" value="3"/>
</dbReference>
<dbReference type="SMART" id="SM00086">
    <property type="entry name" value="PAC"/>
    <property type="match status" value="3"/>
</dbReference>
<dbReference type="InterPro" id="IPR052155">
    <property type="entry name" value="Biofilm_reg_signaling"/>
</dbReference>